<dbReference type="InterPro" id="IPR000550">
    <property type="entry name" value="Hppk"/>
</dbReference>
<keyword evidence="9" id="KW-0289">Folate biosynthesis</keyword>
<feature type="domain" description="7,8-dihydro-6-hydroxymethylpterin-pyrophosphokinase" evidence="13">
    <location>
        <begin position="100"/>
        <end position="111"/>
    </location>
</feature>
<keyword evidence="15" id="KW-1185">Reference proteome</keyword>
<evidence type="ECO:0000256" key="9">
    <source>
        <dbReference type="ARBA" id="ARBA00022909"/>
    </source>
</evidence>
<keyword evidence="7 14" id="KW-0418">Kinase</keyword>
<dbReference type="NCBIfam" id="NF010692">
    <property type="entry name" value="PRK14092.1"/>
    <property type="match status" value="1"/>
</dbReference>
<evidence type="ECO:0000313" key="15">
    <source>
        <dbReference type="Proteomes" id="UP000091926"/>
    </source>
</evidence>
<protein>
    <recommendedName>
        <fullName evidence="4">2-amino-4-hydroxy-6-hydroxymethyldihydropteridine pyrophosphokinase</fullName>
        <ecNumber evidence="3">2.7.6.3</ecNumber>
    </recommendedName>
    <alternativeName>
        <fullName evidence="11">6-hydroxymethyl-7,8-dihydropterin pyrophosphokinase</fullName>
    </alternativeName>
    <alternativeName>
        <fullName evidence="12">7,8-dihydro-6-hydroxymethylpterin-pyrophosphokinase</fullName>
    </alternativeName>
</protein>
<dbReference type="AlphaFoldDB" id="A0A193GI88"/>
<keyword evidence="5" id="KW-0808">Transferase</keyword>
<comment type="pathway">
    <text evidence="1">Cofactor biosynthesis; tetrahydrofolate biosynthesis; 2-amino-4-hydroxy-6-hydroxymethyl-7,8-dihydropteridine diphosphate from 7,8-dihydroneopterin triphosphate: step 4/4.</text>
</comment>
<comment type="similarity">
    <text evidence="2">Belongs to the HPPK family.</text>
</comment>
<dbReference type="InterPro" id="IPR035907">
    <property type="entry name" value="Hppk_sf"/>
</dbReference>
<name>A0A193GI88_9BORD</name>
<dbReference type="Pfam" id="PF01288">
    <property type="entry name" value="HPPK"/>
    <property type="match status" value="1"/>
</dbReference>
<evidence type="ECO:0000256" key="4">
    <source>
        <dbReference type="ARBA" id="ARBA00016218"/>
    </source>
</evidence>
<keyword evidence="8" id="KW-0067">ATP-binding</keyword>
<dbReference type="OrthoDB" id="9808041at2"/>
<reference evidence="14 15" key="1">
    <citation type="submission" date="2016-06" db="EMBL/GenBank/DDBJ databases">
        <title>Complete genome sequences of Bordetella bronchialis and Bordetella flabilis.</title>
        <authorList>
            <person name="LiPuma J.J."/>
            <person name="Spilker T."/>
        </authorList>
    </citation>
    <scope>NUCLEOTIDE SEQUENCE [LARGE SCALE GENOMIC DNA]</scope>
    <source>
        <strain evidence="14 15">AU10664</strain>
    </source>
</reference>
<accession>A0A193GI88</accession>
<dbReference type="GO" id="GO:0005524">
    <property type="term" value="F:ATP binding"/>
    <property type="evidence" value="ECO:0007669"/>
    <property type="project" value="UniProtKB-KW"/>
</dbReference>
<comment type="function">
    <text evidence="10">Catalyzes the transfer of pyrophosphate from adenosine triphosphate (ATP) to 6-hydroxymethyl-7,8-dihydropterin, an enzymatic step in folate biosynthesis pathway.</text>
</comment>
<evidence type="ECO:0000256" key="11">
    <source>
        <dbReference type="ARBA" id="ARBA00029766"/>
    </source>
</evidence>
<evidence type="ECO:0000256" key="2">
    <source>
        <dbReference type="ARBA" id="ARBA00005810"/>
    </source>
</evidence>
<dbReference type="CDD" id="cd00483">
    <property type="entry name" value="HPPK"/>
    <property type="match status" value="1"/>
</dbReference>
<evidence type="ECO:0000256" key="1">
    <source>
        <dbReference type="ARBA" id="ARBA00005051"/>
    </source>
</evidence>
<evidence type="ECO:0000259" key="13">
    <source>
        <dbReference type="PROSITE" id="PS00794"/>
    </source>
</evidence>
<evidence type="ECO:0000313" key="14">
    <source>
        <dbReference type="EMBL" id="ANN79146.1"/>
    </source>
</evidence>
<dbReference type="Gene3D" id="3.30.70.560">
    <property type="entry name" value="7,8-Dihydro-6-hydroxymethylpterin-pyrophosphokinase HPPK"/>
    <property type="match status" value="1"/>
</dbReference>
<dbReference type="GO" id="GO:0046656">
    <property type="term" value="P:folic acid biosynthetic process"/>
    <property type="evidence" value="ECO:0007669"/>
    <property type="project" value="UniProtKB-KW"/>
</dbReference>
<evidence type="ECO:0000256" key="7">
    <source>
        <dbReference type="ARBA" id="ARBA00022777"/>
    </source>
</evidence>
<proteinExistence type="inferred from homology"/>
<dbReference type="PANTHER" id="PTHR43071">
    <property type="entry name" value="2-AMINO-4-HYDROXY-6-HYDROXYMETHYLDIHYDROPTERIDINE PYROPHOSPHOKINASE"/>
    <property type="match status" value="1"/>
</dbReference>
<dbReference type="Proteomes" id="UP000091926">
    <property type="component" value="Chromosome"/>
</dbReference>
<dbReference type="KEGG" id="bfz:BAU07_20265"/>
<dbReference type="EMBL" id="CP016172">
    <property type="protein sequence ID" value="ANN79146.1"/>
    <property type="molecule type" value="Genomic_DNA"/>
</dbReference>
<dbReference type="GO" id="GO:0016301">
    <property type="term" value="F:kinase activity"/>
    <property type="evidence" value="ECO:0007669"/>
    <property type="project" value="UniProtKB-KW"/>
</dbReference>
<evidence type="ECO:0000256" key="3">
    <source>
        <dbReference type="ARBA" id="ARBA00013253"/>
    </source>
</evidence>
<dbReference type="SUPFAM" id="SSF55083">
    <property type="entry name" value="6-hydroxymethyl-7,8-dihydropterin pyrophosphokinase, HPPK"/>
    <property type="match status" value="1"/>
</dbReference>
<gene>
    <name evidence="14" type="ORF">BAU07_20265</name>
</gene>
<dbReference type="EC" id="2.7.6.3" evidence="3"/>
<dbReference type="STRING" id="463014.BAU07_20265"/>
<dbReference type="UniPathway" id="UPA00077">
    <property type="reaction ID" value="UER00155"/>
</dbReference>
<sequence>MATDTVSTSVPPVLAVAYVGLGANLGDSAATLRAALRELAAVPGITACVASPFYRSAPVQASGPDFVNAVARVQTLLPPLAVLDALQTIEHRHGRDRPHRNAPRTLDLDLLLYGDLRLDTARLTLPHPRMAERAFVLMPLRDLEPGLRLDGATLQGLLARCGDQAIARLDDD</sequence>
<evidence type="ECO:0000256" key="12">
    <source>
        <dbReference type="ARBA" id="ARBA00033413"/>
    </source>
</evidence>
<organism evidence="14 15">
    <name type="scientific">Bordetella flabilis</name>
    <dbReference type="NCBI Taxonomy" id="463014"/>
    <lineage>
        <taxon>Bacteria</taxon>
        <taxon>Pseudomonadati</taxon>
        <taxon>Pseudomonadota</taxon>
        <taxon>Betaproteobacteria</taxon>
        <taxon>Burkholderiales</taxon>
        <taxon>Alcaligenaceae</taxon>
        <taxon>Bordetella</taxon>
    </lineage>
</organism>
<evidence type="ECO:0000256" key="5">
    <source>
        <dbReference type="ARBA" id="ARBA00022679"/>
    </source>
</evidence>
<evidence type="ECO:0000256" key="6">
    <source>
        <dbReference type="ARBA" id="ARBA00022741"/>
    </source>
</evidence>
<dbReference type="PROSITE" id="PS00794">
    <property type="entry name" value="HPPK"/>
    <property type="match status" value="1"/>
</dbReference>
<evidence type="ECO:0000256" key="10">
    <source>
        <dbReference type="ARBA" id="ARBA00029409"/>
    </source>
</evidence>
<dbReference type="RefSeq" id="WP_066661628.1">
    <property type="nucleotide sequence ID" value="NZ_CBCSCL010000031.1"/>
</dbReference>
<evidence type="ECO:0000256" key="8">
    <source>
        <dbReference type="ARBA" id="ARBA00022840"/>
    </source>
</evidence>
<dbReference type="GO" id="GO:0046654">
    <property type="term" value="P:tetrahydrofolate biosynthetic process"/>
    <property type="evidence" value="ECO:0007669"/>
    <property type="project" value="UniProtKB-UniPathway"/>
</dbReference>
<dbReference type="PANTHER" id="PTHR43071:SF1">
    <property type="entry name" value="2-AMINO-4-HYDROXY-6-HYDROXYMETHYLDIHYDROPTERIDINE PYROPHOSPHOKINASE"/>
    <property type="match status" value="1"/>
</dbReference>
<dbReference type="NCBIfam" id="TIGR01498">
    <property type="entry name" value="folK"/>
    <property type="match status" value="1"/>
</dbReference>
<dbReference type="GO" id="GO:0003848">
    <property type="term" value="F:2-amino-4-hydroxy-6-hydroxymethyldihydropteridine diphosphokinase activity"/>
    <property type="evidence" value="ECO:0007669"/>
    <property type="project" value="UniProtKB-EC"/>
</dbReference>
<keyword evidence="6" id="KW-0547">Nucleotide-binding</keyword>